<comment type="caution">
    <text evidence="1">The sequence shown here is derived from an EMBL/GenBank/DDBJ whole genome shotgun (WGS) entry which is preliminary data.</text>
</comment>
<name>A0A9E2KWH5_9BACT</name>
<reference evidence="1" key="2">
    <citation type="submission" date="2021-04" db="EMBL/GenBank/DDBJ databases">
        <authorList>
            <person name="Gilroy R."/>
        </authorList>
    </citation>
    <scope>NUCLEOTIDE SEQUENCE</scope>
    <source>
        <strain evidence="1">A5-1222</strain>
    </source>
</reference>
<sequence length="71" mass="7673">MKKLNINQKQIQGSGIMDFGGWGFATLSNALVNSAVGLTTNALNISNSLKHSSSGGQYIYANPLTTRYNFF</sequence>
<accession>A0A9E2KWH5</accession>
<organism evidence="1 2">
    <name type="scientific">Candidatus Ureaplasma intestinipullorum</name>
    <dbReference type="NCBI Taxonomy" id="2838770"/>
    <lineage>
        <taxon>Bacteria</taxon>
        <taxon>Bacillati</taxon>
        <taxon>Mycoplasmatota</taxon>
        <taxon>Mycoplasmoidales</taxon>
        <taxon>Mycoplasmoidaceae</taxon>
        <taxon>Ureaplasma</taxon>
    </lineage>
</organism>
<dbReference type="EMBL" id="JAHLFM010000034">
    <property type="protein sequence ID" value="MBU3830963.1"/>
    <property type="molecule type" value="Genomic_DNA"/>
</dbReference>
<gene>
    <name evidence="1" type="ORF">H9897_02300</name>
</gene>
<dbReference type="AlphaFoldDB" id="A0A9E2KWH5"/>
<evidence type="ECO:0000313" key="1">
    <source>
        <dbReference type="EMBL" id="MBU3830963.1"/>
    </source>
</evidence>
<dbReference type="Proteomes" id="UP000824247">
    <property type="component" value="Unassembled WGS sequence"/>
</dbReference>
<evidence type="ECO:0000313" key="2">
    <source>
        <dbReference type="Proteomes" id="UP000824247"/>
    </source>
</evidence>
<reference evidence="1" key="1">
    <citation type="journal article" date="2021" name="PeerJ">
        <title>Extensive microbial diversity within the chicken gut microbiome revealed by metagenomics and culture.</title>
        <authorList>
            <person name="Gilroy R."/>
            <person name="Ravi A."/>
            <person name="Getino M."/>
            <person name="Pursley I."/>
            <person name="Horton D.L."/>
            <person name="Alikhan N.F."/>
            <person name="Baker D."/>
            <person name="Gharbi K."/>
            <person name="Hall N."/>
            <person name="Watson M."/>
            <person name="Adriaenssens E.M."/>
            <person name="Foster-Nyarko E."/>
            <person name="Jarju S."/>
            <person name="Secka A."/>
            <person name="Antonio M."/>
            <person name="Oren A."/>
            <person name="Chaudhuri R.R."/>
            <person name="La Ragione R."/>
            <person name="Hildebrand F."/>
            <person name="Pallen M.J."/>
        </authorList>
    </citation>
    <scope>NUCLEOTIDE SEQUENCE</scope>
    <source>
        <strain evidence="1">A5-1222</strain>
    </source>
</reference>
<proteinExistence type="predicted"/>
<protein>
    <submittedName>
        <fullName evidence="1">Uncharacterized protein</fullName>
    </submittedName>
</protein>